<keyword evidence="2" id="KW-0479">Metal-binding</keyword>
<keyword evidence="9" id="KW-1185">Reference proteome</keyword>
<dbReference type="PRINTS" id="PR01607">
    <property type="entry name" value="APYRASEFAMLY"/>
</dbReference>
<keyword evidence="5" id="KW-0378">Hydrolase</keyword>
<feature type="signal peptide" evidence="5">
    <location>
        <begin position="1"/>
        <end position="22"/>
    </location>
</feature>
<evidence type="ECO:0000313" key="8">
    <source>
        <dbReference type="EMBL" id="MFD2261722.1"/>
    </source>
</evidence>
<name>A0ABW5DKS8_9PROT</name>
<evidence type="ECO:0000256" key="4">
    <source>
        <dbReference type="ARBA" id="ARBA00022741"/>
    </source>
</evidence>
<keyword evidence="3 5" id="KW-0732">Signal</keyword>
<dbReference type="InterPro" id="IPR006179">
    <property type="entry name" value="5_nucleotidase/apyrase"/>
</dbReference>
<protein>
    <submittedName>
        <fullName evidence="8">Bifunctional 2',3'-cyclic-nucleotide 2'-phosphodiesterase/3'-nucleotidase</fullName>
    </submittedName>
</protein>
<keyword evidence="4 5" id="KW-0547">Nucleotide-binding</keyword>
<comment type="caution">
    <text evidence="8">The sequence shown here is derived from an EMBL/GenBank/DDBJ whole genome shotgun (WGS) entry which is preliminary data.</text>
</comment>
<dbReference type="RefSeq" id="WP_379874638.1">
    <property type="nucleotide sequence ID" value="NZ_JBHUIP010000003.1"/>
</dbReference>
<evidence type="ECO:0000259" key="7">
    <source>
        <dbReference type="Pfam" id="PF02872"/>
    </source>
</evidence>
<dbReference type="SUPFAM" id="SSF55816">
    <property type="entry name" value="5'-nucleotidase (syn. UDP-sugar hydrolase), C-terminal domain"/>
    <property type="match status" value="1"/>
</dbReference>
<evidence type="ECO:0000256" key="3">
    <source>
        <dbReference type="ARBA" id="ARBA00022729"/>
    </source>
</evidence>
<comment type="similarity">
    <text evidence="1 5">Belongs to the 5'-nucleotidase family.</text>
</comment>
<dbReference type="CDD" id="cd07410">
    <property type="entry name" value="MPP_CpdB_N"/>
    <property type="match status" value="1"/>
</dbReference>
<dbReference type="Pfam" id="PF00149">
    <property type="entry name" value="Metallophos"/>
    <property type="match status" value="1"/>
</dbReference>
<dbReference type="PANTHER" id="PTHR11575">
    <property type="entry name" value="5'-NUCLEOTIDASE-RELATED"/>
    <property type="match status" value="1"/>
</dbReference>
<dbReference type="SUPFAM" id="SSF56300">
    <property type="entry name" value="Metallo-dependent phosphatases"/>
    <property type="match status" value="1"/>
</dbReference>
<evidence type="ECO:0000256" key="5">
    <source>
        <dbReference type="RuleBase" id="RU362119"/>
    </source>
</evidence>
<reference evidence="9" key="1">
    <citation type="journal article" date="2019" name="Int. J. Syst. Evol. Microbiol.">
        <title>The Global Catalogue of Microorganisms (GCM) 10K type strain sequencing project: providing services to taxonomists for standard genome sequencing and annotation.</title>
        <authorList>
            <consortium name="The Broad Institute Genomics Platform"/>
            <consortium name="The Broad Institute Genome Sequencing Center for Infectious Disease"/>
            <person name="Wu L."/>
            <person name="Ma J."/>
        </authorList>
    </citation>
    <scope>NUCLEOTIDE SEQUENCE [LARGE SCALE GENOMIC DNA]</scope>
    <source>
        <strain evidence="9">CGMCC 1.19062</strain>
    </source>
</reference>
<dbReference type="EMBL" id="JBHUIP010000003">
    <property type="protein sequence ID" value="MFD2261722.1"/>
    <property type="molecule type" value="Genomic_DNA"/>
</dbReference>
<dbReference type="PANTHER" id="PTHR11575:SF6">
    <property type="entry name" value="2',3'-CYCLIC-NUCLEOTIDE 2'-PHOSPHODIESTERASE_3'-NUCLEOTIDASE"/>
    <property type="match status" value="1"/>
</dbReference>
<dbReference type="NCBIfam" id="NF006938">
    <property type="entry name" value="PRK09420.1"/>
    <property type="match status" value="1"/>
</dbReference>
<dbReference type="InterPro" id="IPR041827">
    <property type="entry name" value="CpdB_N"/>
</dbReference>
<feature type="domain" description="5'-Nucleotidase C-terminal" evidence="7">
    <location>
        <begin position="376"/>
        <end position="559"/>
    </location>
</feature>
<evidence type="ECO:0000313" key="9">
    <source>
        <dbReference type="Proteomes" id="UP001597295"/>
    </source>
</evidence>
<dbReference type="Pfam" id="PF02872">
    <property type="entry name" value="5_nucleotid_C"/>
    <property type="match status" value="1"/>
</dbReference>
<dbReference type="InterPro" id="IPR004843">
    <property type="entry name" value="Calcineurin-like_PHP"/>
</dbReference>
<dbReference type="Gene3D" id="3.60.21.10">
    <property type="match status" value="1"/>
</dbReference>
<dbReference type="InterPro" id="IPR036907">
    <property type="entry name" value="5'-Nucleotdase_C_sf"/>
</dbReference>
<gene>
    <name evidence="8" type="ORF">ACFSM5_02405</name>
</gene>
<feature type="chain" id="PRO_5044950813" evidence="5">
    <location>
        <begin position="23"/>
        <end position="642"/>
    </location>
</feature>
<feature type="domain" description="Calcineurin-like phosphoesterase" evidence="6">
    <location>
        <begin position="27"/>
        <end position="265"/>
    </location>
</feature>
<sequence length="642" mass="70004">MRRSSLVLALLAGSLLAGVANAQTAKLRIMETSDLHTNLVNYDYYKDAEAHDFGFSKTATVIRQTRAEVQNSLLIDCGDLLQGTPLADYVAKVKGLKEGEVHPMYAAMNALGYDVASFGNHEFNYGLPFIENAVKGAKFPYSAANIFKGSTQEHWSRPYVMLERTFKDDTGADQKMKIAVISAVPPQIMQWDKGHLEGKLNTTDIIDAVEKMVPVVRQAGADLVIVAAHTGIGIPDTKKGDMAENVGYALTLLPGIDVVLTGHQHLSFPGGFKDLPNTDATRGLVNGKPVSMPGFWGSHLGVIDIQLAKKDGKWTVADAASTLRPISKRDENRKIVPLVENDAEVMAMAKQIHEETLKYIRAPFGKIEAPIFSYFSLVQDDPSVQIVSDAQIWYAKKALKGTKYESLPILSAAAPFKAGGRGGANYYTDVAAGEIAIKNANDLYLYPNTLQIVTMNGAGVREWLEMSVGIFNKIDATKTEPQNVIDNGFPSFNFDVIDGVTYEVDLTQARRYDNDGKLVAADARRIKNLSFGGKPIDDKQEFVVVTNNYRASGGGKFPGVDGKNVILQSPDENRQVLIDYISEKKTVNPSADKNWSFAKVGKPVTIVFDSSATAEKYLGNIKGSSKIGDGENGFVRYGLKLD</sequence>
<proteinExistence type="inferred from homology"/>
<accession>A0ABW5DKS8</accession>
<evidence type="ECO:0000259" key="6">
    <source>
        <dbReference type="Pfam" id="PF00149"/>
    </source>
</evidence>
<organism evidence="8 9">
    <name type="scientific">Lacibacterium aquatile</name>
    <dbReference type="NCBI Taxonomy" id="1168082"/>
    <lineage>
        <taxon>Bacteria</taxon>
        <taxon>Pseudomonadati</taxon>
        <taxon>Pseudomonadota</taxon>
        <taxon>Alphaproteobacteria</taxon>
        <taxon>Rhodospirillales</taxon>
        <taxon>Rhodospirillaceae</taxon>
    </lineage>
</organism>
<dbReference type="InterPro" id="IPR029052">
    <property type="entry name" value="Metallo-depent_PP-like"/>
</dbReference>
<evidence type="ECO:0000256" key="2">
    <source>
        <dbReference type="ARBA" id="ARBA00022723"/>
    </source>
</evidence>
<dbReference type="Gene3D" id="3.90.780.10">
    <property type="entry name" value="5'-Nucleotidase, C-terminal domain"/>
    <property type="match status" value="1"/>
</dbReference>
<dbReference type="InterPro" id="IPR008334">
    <property type="entry name" value="5'-Nucleotdase_C"/>
</dbReference>
<dbReference type="Proteomes" id="UP001597295">
    <property type="component" value="Unassembled WGS sequence"/>
</dbReference>
<evidence type="ECO:0000256" key="1">
    <source>
        <dbReference type="ARBA" id="ARBA00006654"/>
    </source>
</evidence>